<accession>A0AAE9DR67</accession>
<evidence type="ECO:0000313" key="2">
    <source>
        <dbReference type="EMBL" id="ULU09115.1"/>
    </source>
</evidence>
<name>A0AAE9DR67_CAEBR</name>
<dbReference type="Proteomes" id="UP000827892">
    <property type="component" value="Chromosome I"/>
</dbReference>
<evidence type="ECO:0000256" key="1">
    <source>
        <dbReference type="SAM" id="MobiDB-lite"/>
    </source>
</evidence>
<gene>
    <name evidence="2" type="ORF">L3Y34_013906</name>
</gene>
<sequence>MLVVVFFMNEMFPDMSATTPMRRKRATNLRQGEDDDSGELVRKRNARMAVFSALVDCTPSTSTNNNNNNRNYHEEDEEDDESRTTLLKSMSLKSLLKLKCETINKFLNFFDFPEQRIPGTEVYH</sequence>
<feature type="region of interest" description="Disordered" evidence="1">
    <location>
        <begin position="18"/>
        <end position="40"/>
    </location>
</feature>
<protein>
    <submittedName>
        <fullName evidence="2">Uncharacterized protein</fullName>
    </submittedName>
</protein>
<reference evidence="2 3" key="1">
    <citation type="submission" date="2022-05" db="EMBL/GenBank/DDBJ databases">
        <title>Chromosome-level reference genomes for two strains of Caenorhabditis briggsae: an improved platform for comparative genomics.</title>
        <authorList>
            <person name="Stevens L."/>
            <person name="Andersen E.C."/>
        </authorList>
    </citation>
    <scope>NUCLEOTIDE SEQUENCE [LARGE SCALE GENOMIC DNA]</scope>
    <source>
        <strain evidence="2">QX1410_ONT</strain>
        <tissue evidence="2">Whole-organism</tissue>
    </source>
</reference>
<proteinExistence type="predicted"/>
<organism evidence="2 3">
    <name type="scientific">Caenorhabditis briggsae</name>
    <dbReference type="NCBI Taxonomy" id="6238"/>
    <lineage>
        <taxon>Eukaryota</taxon>
        <taxon>Metazoa</taxon>
        <taxon>Ecdysozoa</taxon>
        <taxon>Nematoda</taxon>
        <taxon>Chromadorea</taxon>
        <taxon>Rhabditida</taxon>
        <taxon>Rhabditina</taxon>
        <taxon>Rhabditomorpha</taxon>
        <taxon>Rhabditoidea</taxon>
        <taxon>Rhabditidae</taxon>
        <taxon>Peloderinae</taxon>
        <taxon>Caenorhabditis</taxon>
    </lineage>
</organism>
<dbReference type="EMBL" id="CP090891">
    <property type="protein sequence ID" value="ULU09115.1"/>
    <property type="molecule type" value="Genomic_DNA"/>
</dbReference>
<dbReference type="AlphaFoldDB" id="A0AAE9DR67"/>
<feature type="region of interest" description="Disordered" evidence="1">
    <location>
        <begin position="57"/>
        <end position="84"/>
    </location>
</feature>
<evidence type="ECO:0000313" key="3">
    <source>
        <dbReference type="Proteomes" id="UP000827892"/>
    </source>
</evidence>